<name>A0A8H5B1I2_9AGAR</name>
<keyword evidence="2" id="KW-1185">Reference proteome</keyword>
<proteinExistence type="predicted"/>
<accession>A0A8H5B1I2</accession>
<dbReference type="OrthoDB" id="3143640at2759"/>
<organism evidence="1 2">
    <name type="scientific">Ephemerocybe angulata</name>
    <dbReference type="NCBI Taxonomy" id="980116"/>
    <lineage>
        <taxon>Eukaryota</taxon>
        <taxon>Fungi</taxon>
        <taxon>Dikarya</taxon>
        <taxon>Basidiomycota</taxon>
        <taxon>Agaricomycotina</taxon>
        <taxon>Agaricomycetes</taxon>
        <taxon>Agaricomycetidae</taxon>
        <taxon>Agaricales</taxon>
        <taxon>Agaricineae</taxon>
        <taxon>Psathyrellaceae</taxon>
        <taxon>Ephemerocybe</taxon>
    </lineage>
</organism>
<protein>
    <submittedName>
        <fullName evidence="1">Uncharacterized protein</fullName>
    </submittedName>
</protein>
<dbReference type="Proteomes" id="UP000541558">
    <property type="component" value="Unassembled WGS sequence"/>
</dbReference>
<evidence type="ECO:0000313" key="2">
    <source>
        <dbReference type="Proteomes" id="UP000541558"/>
    </source>
</evidence>
<comment type="caution">
    <text evidence="1">The sequence shown here is derived from an EMBL/GenBank/DDBJ whole genome shotgun (WGS) entry which is preliminary data.</text>
</comment>
<gene>
    <name evidence="1" type="ORF">D9611_006809</name>
</gene>
<dbReference type="EMBL" id="JAACJK010000222">
    <property type="protein sequence ID" value="KAF5314047.1"/>
    <property type="molecule type" value="Genomic_DNA"/>
</dbReference>
<reference evidence="1 2" key="1">
    <citation type="journal article" date="2020" name="ISME J.">
        <title>Uncovering the hidden diversity of litter-decomposition mechanisms in mushroom-forming fungi.</title>
        <authorList>
            <person name="Floudas D."/>
            <person name="Bentzer J."/>
            <person name="Ahren D."/>
            <person name="Johansson T."/>
            <person name="Persson P."/>
            <person name="Tunlid A."/>
        </authorList>
    </citation>
    <scope>NUCLEOTIDE SEQUENCE [LARGE SCALE GENOMIC DNA]</scope>
    <source>
        <strain evidence="1 2">CBS 175.51</strain>
    </source>
</reference>
<evidence type="ECO:0000313" key="1">
    <source>
        <dbReference type="EMBL" id="KAF5314047.1"/>
    </source>
</evidence>
<sequence length="183" mass="20090">MRSVPKSPKSCAPKPLPSNCLPHTTDLPTSLRMLSLYPQSATPLPSVYQPKGISQEVHNLRDAVEPFKKAILRSRITGTKLLCTIPTWGSTDDSYWDFNDLQEQRARLLVLIHDLIKSLRSAGIIATYSLTPSNSSRCVVCALPPDTYLNQVVISEVEKARSSASNGVSLVEWSTGPCLVVNQ</sequence>